<gene>
    <name evidence="1" type="ORF">N0F65_000638</name>
</gene>
<name>A0AAV2YPS9_9STRA</name>
<keyword evidence="2" id="KW-1185">Reference proteome</keyword>
<comment type="caution">
    <text evidence="1">The sequence shown here is derived from an EMBL/GenBank/DDBJ whole genome shotgun (WGS) entry which is preliminary data.</text>
</comment>
<reference evidence="1" key="2">
    <citation type="journal article" date="2023" name="Microbiol Resour">
        <title>Decontamination and Annotation of the Draft Genome Sequence of the Oomycete Lagenidium giganteum ARSEF 373.</title>
        <authorList>
            <person name="Morgan W.R."/>
            <person name="Tartar A."/>
        </authorList>
    </citation>
    <scope>NUCLEOTIDE SEQUENCE</scope>
    <source>
        <strain evidence="1">ARSEF 373</strain>
    </source>
</reference>
<evidence type="ECO:0000313" key="2">
    <source>
        <dbReference type="Proteomes" id="UP001146120"/>
    </source>
</evidence>
<protein>
    <submittedName>
        <fullName evidence="1">Uncharacterized protein</fullName>
    </submittedName>
</protein>
<sequence>MLAAKSCRPL</sequence>
<evidence type="ECO:0000313" key="1">
    <source>
        <dbReference type="EMBL" id="DAZ96090.1"/>
    </source>
</evidence>
<proteinExistence type="predicted"/>
<dbReference type="EMBL" id="DAKRPA010000178">
    <property type="protein sequence ID" value="DAZ96090.1"/>
    <property type="molecule type" value="Genomic_DNA"/>
</dbReference>
<reference evidence="1" key="1">
    <citation type="submission" date="2022-11" db="EMBL/GenBank/DDBJ databases">
        <authorList>
            <person name="Morgan W.R."/>
            <person name="Tartar A."/>
        </authorList>
    </citation>
    <scope>NUCLEOTIDE SEQUENCE</scope>
    <source>
        <strain evidence="1">ARSEF 373</strain>
    </source>
</reference>
<dbReference type="Proteomes" id="UP001146120">
    <property type="component" value="Unassembled WGS sequence"/>
</dbReference>
<accession>A0AAV2YPS9</accession>
<organism evidence="1 2">
    <name type="scientific">Lagenidium giganteum</name>
    <dbReference type="NCBI Taxonomy" id="4803"/>
    <lineage>
        <taxon>Eukaryota</taxon>
        <taxon>Sar</taxon>
        <taxon>Stramenopiles</taxon>
        <taxon>Oomycota</taxon>
        <taxon>Peronosporomycetes</taxon>
        <taxon>Pythiales</taxon>
        <taxon>Pythiaceae</taxon>
    </lineage>
</organism>